<evidence type="ECO:0000256" key="4">
    <source>
        <dbReference type="ARBA" id="ARBA00023242"/>
    </source>
</evidence>
<evidence type="ECO:0000313" key="6">
    <source>
        <dbReference type="EMBL" id="OAL19997.1"/>
    </source>
</evidence>
<dbReference type="GO" id="GO:0003677">
    <property type="term" value="F:DNA binding"/>
    <property type="evidence" value="ECO:0007669"/>
    <property type="project" value="UniProtKB-KW"/>
</dbReference>
<accession>A0A178BRQ9</accession>
<evidence type="ECO:0000313" key="7">
    <source>
        <dbReference type="Proteomes" id="UP000185904"/>
    </source>
</evidence>
<dbReference type="PROSITE" id="PS00463">
    <property type="entry name" value="ZN2_CY6_FUNGAL_1"/>
    <property type="match status" value="1"/>
</dbReference>
<dbReference type="RefSeq" id="XP_022494217.1">
    <property type="nucleotide sequence ID" value="XM_022649817.1"/>
</dbReference>
<dbReference type="AlphaFoldDB" id="A0A178BRQ9"/>
<keyword evidence="4" id="KW-0539">Nucleus</keyword>
<evidence type="ECO:0000256" key="2">
    <source>
        <dbReference type="ARBA" id="ARBA00023125"/>
    </source>
</evidence>
<proteinExistence type="predicted"/>
<dbReference type="PROSITE" id="PS50048">
    <property type="entry name" value="ZN2_CY6_FUNGAL_2"/>
    <property type="match status" value="1"/>
</dbReference>
<dbReference type="SMART" id="SM00066">
    <property type="entry name" value="GAL4"/>
    <property type="match status" value="1"/>
</dbReference>
<gene>
    <name evidence="6" type="ORF">AYO20_11570</name>
</gene>
<keyword evidence="7" id="KW-1185">Reference proteome</keyword>
<evidence type="ECO:0000256" key="3">
    <source>
        <dbReference type="ARBA" id="ARBA00023163"/>
    </source>
</evidence>
<dbReference type="InterPro" id="IPR036864">
    <property type="entry name" value="Zn2-C6_fun-type_DNA-bd_sf"/>
</dbReference>
<name>A0A178BRQ9_9EURO</name>
<dbReference type="CDD" id="cd00067">
    <property type="entry name" value="GAL4"/>
    <property type="match status" value="1"/>
</dbReference>
<dbReference type="OrthoDB" id="4216928at2759"/>
<dbReference type="GeneID" id="34594949"/>
<organism evidence="6 7">
    <name type="scientific">Fonsecaea nubica</name>
    <dbReference type="NCBI Taxonomy" id="856822"/>
    <lineage>
        <taxon>Eukaryota</taxon>
        <taxon>Fungi</taxon>
        <taxon>Dikarya</taxon>
        <taxon>Ascomycota</taxon>
        <taxon>Pezizomycotina</taxon>
        <taxon>Eurotiomycetes</taxon>
        <taxon>Chaetothyriomycetidae</taxon>
        <taxon>Chaetothyriales</taxon>
        <taxon>Herpotrichiellaceae</taxon>
        <taxon>Fonsecaea</taxon>
    </lineage>
</organism>
<dbReference type="SUPFAM" id="SSF57701">
    <property type="entry name" value="Zn2/Cys6 DNA-binding domain"/>
    <property type="match status" value="1"/>
</dbReference>
<reference evidence="6 7" key="1">
    <citation type="submission" date="2016-03" db="EMBL/GenBank/DDBJ databases">
        <title>The draft genome sequence of Fonsecaea nubica causative agent of cutaneous subcutaneous infection in human host.</title>
        <authorList>
            <person name="Costa F."/>
            <person name="Sybren D.H."/>
            <person name="Raittz R.T."/>
            <person name="Weiss V.A."/>
            <person name="Leao A.C."/>
            <person name="Gomes R."/>
            <person name="De Souza E.M."/>
            <person name="Pedrosa F.O."/>
            <person name="Steffens M.B."/>
            <person name="Bombassaro A."/>
            <person name="Tadra-Sfeir M.Z."/>
            <person name="Moreno L.F."/>
            <person name="Najafzadeh M.J."/>
            <person name="Felipe M.S."/>
            <person name="Teixeira M."/>
            <person name="Sun J."/>
            <person name="Xi L."/>
            <person name="Castro M.A."/>
            <person name="Vicente V.A."/>
        </authorList>
    </citation>
    <scope>NUCLEOTIDE SEQUENCE [LARGE SCALE GENOMIC DNA]</scope>
    <source>
        <strain evidence="6 7">CBS 269.64</strain>
    </source>
</reference>
<dbReference type="InterPro" id="IPR001138">
    <property type="entry name" value="Zn2Cys6_DnaBD"/>
</dbReference>
<evidence type="ECO:0000256" key="1">
    <source>
        <dbReference type="ARBA" id="ARBA00023015"/>
    </source>
</evidence>
<keyword evidence="2" id="KW-0238">DNA-binding</keyword>
<dbReference type="EMBL" id="LVCJ01000166">
    <property type="protein sequence ID" value="OAL19997.1"/>
    <property type="molecule type" value="Genomic_DNA"/>
</dbReference>
<keyword evidence="1" id="KW-0805">Transcription regulation</keyword>
<evidence type="ECO:0000259" key="5">
    <source>
        <dbReference type="PROSITE" id="PS50048"/>
    </source>
</evidence>
<dbReference type="Pfam" id="PF00172">
    <property type="entry name" value="Zn_clus"/>
    <property type="match status" value="1"/>
</dbReference>
<protein>
    <recommendedName>
        <fullName evidence="5">Zn(2)-C6 fungal-type domain-containing protein</fullName>
    </recommendedName>
</protein>
<dbReference type="Gene3D" id="4.10.240.10">
    <property type="entry name" value="Zn(2)-C6 fungal-type DNA-binding domain"/>
    <property type="match status" value="1"/>
</dbReference>
<sequence>MTRSLRKACRACTAAKRRCIVQLPQCTRCRTRQIDCVYDLEPLMGGTSRATTSGSSTNLLSRPIADDEGDLSVSAKFLLYVSSLHMDPKRVALECYRNPTTQYPVVWRVPISVDFPTVEYLARKLVDMADSVALSQSAPYVHPQRKPRPRPALLGPDFNVESRMTTYSDITQCTRLSDLLCALHDSREPLSEILQAFQILLGHIMRLLFSGDQSRPRHKEKLLGYTRRLAVRLVKDAPRMMPSNLSRWEAWILAESLRRAVLMSCLIQGVYNGWTRGYCYHELFIQALPFNVRPGMWTAGSEGEWEALLDIGNDKLGSGYHGATDLVSFHEFASSFARAPFDPGADTFQRLLLMAHHGKAPVDRVLGMS</sequence>
<dbReference type="GO" id="GO:0000981">
    <property type="term" value="F:DNA-binding transcription factor activity, RNA polymerase II-specific"/>
    <property type="evidence" value="ECO:0007669"/>
    <property type="project" value="InterPro"/>
</dbReference>
<keyword evidence="3" id="KW-0804">Transcription</keyword>
<feature type="domain" description="Zn(2)-C6 fungal-type" evidence="5">
    <location>
        <begin position="8"/>
        <end position="38"/>
    </location>
</feature>
<dbReference type="Proteomes" id="UP000185904">
    <property type="component" value="Unassembled WGS sequence"/>
</dbReference>
<comment type="caution">
    <text evidence="6">The sequence shown here is derived from an EMBL/GenBank/DDBJ whole genome shotgun (WGS) entry which is preliminary data.</text>
</comment>
<dbReference type="GO" id="GO:0008270">
    <property type="term" value="F:zinc ion binding"/>
    <property type="evidence" value="ECO:0007669"/>
    <property type="project" value="InterPro"/>
</dbReference>